<name>A0AA88CWS1_FICCA</name>
<keyword evidence="3" id="KW-1185">Reference proteome</keyword>
<feature type="compositionally biased region" description="Basic and acidic residues" evidence="1">
    <location>
        <begin position="40"/>
        <end position="61"/>
    </location>
</feature>
<dbReference type="EMBL" id="BTGU01007714">
    <property type="protein sequence ID" value="GMN20559.1"/>
    <property type="molecule type" value="Genomic_DNA"/>
</dbReference>
<sequence length="169" mass="18390">MPAKTGRVSGGVDCLERPRMDSRRRPHGTATEGAMDLELGEAHEAEGLRARDAIPSSEHKSPSMATKVWGGRGASKVGAAREPHRQVVEWPEIVVVVEEKNTKIRQVRMPGGGRGWCFSSTSPQGSEIIRGGEMMSTATTTQWPASHIGAHSFHRCPSSRRLASFFRSS</sequence>
<evidence type="ECO:0000313" key="3">
    <source>
        <dbReference type="Proteomes" id="UP001187192"/>
    </source>
</evidence>
<evidence type="ECO:0000256" key="1">
    <source>
        <dbReference type="SAM" id="MobiDB-lite"/>
    </source>
</evidence>
<evidence type="ECO:0000313" key="2">
    <source>
        <dbReference type="EMBL" id="GMN20559.1"/>
    </source>
</evidence>
<protein>
    <submittedName>
        <fullName evidence="2">Uncharacterized protein</fullName>
    </submittedName>
</protein>
<proteinExistence type="predicted"/>
<dbReference type="AlphaFoldDB" id="A0AA88CWS1"/>
<gene>
    <name evidence="2" type="ORF">TIFTF001_050051</name>
</gene>
<comment type="caution">
    <text evidence="2">The sequence shown here is derived from an EMBL/GenBank/DDBJ whole genome shotgun (WGS) entry which is preliminary data.</text>
</comment>
<accession>A0AA88CWS1</accession>
<reference evidence="2" key="1">
    <citation type="submission" date="2023-07" db="EMBL/GenBank/DDBJ databases">
        <title>draft genome sequence of fig (Ficus carica).</title>
        <authorList>
            <person name="Takahashi T."/>
            <person name="Nishimura K."/>
        </authorList>
    </citation>
    <scope>NUCLEOTIDE SEQUENCE</scope>
</reference>
<organism evidence="2 3">
    <name type="scientific">Ficus carica</name>
    <name type="common">Common fig</name>
    <dbReference type="NCBI Taxonomy" id="3494"/>
    <lineage>
        <taxon>Eukaryota</taxon>
        <taxon>Viridiplantae</taxon>
        <taxon>Streptophyta</taxon>
        <taxon>Embryophyta</taxon>
        <taxon>Tracheophyta</taxon>
        <taxon>Spermatophyta</taxon>
        <taxon>Magnoliopsida</taxon>
        <taxon>eudicotyledons</taxon>
        <taxon>Gunneridae</taxon>
        <taxon>Pentapetalae</taxon>
        <taxon>rosids</taxon>
        <taxon>fabids</taxon>
        <taxon>Rosales</taxon>
        <taxon>Moraceae</taxon>
        <taxon>Ficeae</taxon>
        <taxon>Ficus</taxon>
    </lineage>
</organism>
<feature type="region of interest" description="Disordered" evidence="1">
    <location>
        <begin position="1"/>
        <end position="83"/>
    </location>
</feature>
<dbReference type="Gramene" id="FCD_00016879-RA">
    <property type="protein sequence ID" value="FCD_00016879-RA:cds"/>
    <property type="gene ID" value="FCD_00016879"/>
</dbReference>
<feature type="compositionally biased region" description="Basic and acidic residues" evidence="1">
    <location>
        <begin position="14"/>
        <end position="23"/>
    </location>
</feature>
<dbReference type="Proteomes" id="UP001187192">
    <property type="component" value="Unassembled WGS sequence"/>
</dbReference>